<name>A0A7I7K8Z5_9MYCO</name>
<evidence type="ECO:0008006" key="4">
    <source>
        <dbReference type="Google" id="ProtNLM"/>
    </source>
</evidence>
<protein>
    <recommendedName>
        <fullName evidence="4">Lipase</fullName>
    </recommendedName>
</protein>
<accession>A0A7I7K8Z5</accession>
<organism evidence="2 3">
    <name type="scientific">Mycolicibacterium duvalii</name>
    <dbReference type="NCBI Taxonomy" id="39688"/>
    <lineage>
        <taxon>Bacteria</taxon>
        <taxon>Bacillati</taxon>
        <taxon>Actinomycetota</taxon>
        <taxon>Actinomycetes</taxon>
        <taxon>Mycobacteriales</taxon>
        <taxon>Mycobacteriaceae</taxon>
        <taxon>Mycolicibacterium</taxon>
    </lineage>
</organism>
<dbReference type="Gene3D" id="3.40.50.1820">
    <property type="entry name" value="alpha/beta hydrolase"/>
    <property type="match status" value="1"/>
</dbReference>
<dbReference type="SUPFAM" id="SSF53474">
    <property type="entry name" value="alpha/beta-Hydrolases"/>
    <property type="match status" value="1"/>
</dbReference>
<dbReference type="EMBL" id="AP022563">
    <property type="protein sequence ID" value="BBX20064.1"/>
    <property type="molecule type" value="Genomic_DNA"/>
</dbReference>
<dbReference type="InterPro" id="IPR029058">
    <property type="entry name" value="AB_hydrolase_fold"/>
</dbReference>
<sequence length="572" mass="60510">MVRAQSRRIVRPLGYSLASLAICIGLAVAPIEGVAYADPIGAINSESTSERPSTTTSRADDGRPGRAETDETDEAGGPARRAPHRLRDRAESRDRAGYELDVGVADLEEPNPPGPDDAVAPDPAVTDGKAVVLAEVVEPAVADRSVRRPSVRLDRTTTRPQRSVLPAGLPAAEAPARGALATISVEPTAVALAPQPLSPLAELLTLPARVVNAVLQVLDFTSTADRPDRPYGLAPINDLIFAAFREVERLLGLHRPPPPQPEVPALTYTGPTTRPTPTVAQFLNASASGYVLGSTPGELMPFTVNGFQLSAVNVFSGMVAKTWVTPEGQVIIAYQGTTGGSHLLFNPLITISQVLADLQVVFTPTTPLTFYHALAFADRVQAAAALQGYATDDIFVTGHSLGGWQAQFVAQQRGLAGIGFEAPGMNTRTPGNGADAMFVNIGTYGSSAPYMATDLPGLQPFMPRYVPGGGSKPHFGPIVMIGDPAAMTPLYNASALWGRSLIGSVIFLFDYLMNFFQYHLPRVQAYHLDVTPDPGIVGFLGTARGPVHTGYGTLTIPQLMKAASDDGILFRP</sequence>
<keyword evidence="3" id="KW-1185">Reference proteome</keyword>
<evidence type="ECO:0000256" key="1">
    <source>
        <dbReference type="SAM" id="MobiDB-lite"/>
    </source>
</evidence>
<reference evidence="2 3" key="1">
    <citation type="journal article" date="2019" name="Emerg. Microbes Infect.">
        <title>Comprehensive subspecies identification of 175 nontuberculous mycobacteria species based on 7547 genomic profiles.</title>
        <authorList>
            <person name="Matsumoto Y."/>
            <person name="Kinjo T."/>
            <person name="Motooka D."/>
            <person name="Nabeya D."/>
            <person name="Jung N."/>
            <person name="Uechi K."/>
            <person name="Horii T."/>
            <person name="Iida T."/>
            <person name="Fujita J."/>
            <person name="Nakamura S."/>
        </authorList>
    </citation>
    <scope>NUCLEOTIDE SEQUENCE [LARGE SCALE GENOMIC DNA]</scope>
    <source>
        <strain evidence="2 3">JCM 6396</strain>
    </source>
</reference>
<feature type="compositionally biased region" description="Low complexity" evidence="1">
    <location>
        <begin position="45"/>
        <end position="57"/>
    </location>
</feature>
<feature type="region of interest" description="Disordered" evidence="1">
    <location>
        <begin position="44"/>
        <end position="95"/>
    </location>
</feature>
<gene>
    <name evidence="2" type="ORF">MDUV_49240</name>
</gene>
<feature type="compositionally biased region" description="Basic and acidic residues" evidence="1">
    <location>
        <begin position="58"/>
        <end position="69"/>
    </location>
</feature>
<evidence type="ECO:0000313" key="3">
    <source>
        <dbReference type="Proteomes" id="UP000467006"/>
    </source>
</evidence>
<dbReference type="Proteomes" id="UP000467006">
    <property type="component" value="Chromosome"/>
</dbReference>
<proteinExistence type="predicted"/>
<dbReference type="KEGG" id="mdu:MDUV_49240"/>
<dbReference type="AlphaFoldDB" id="A0A7I7K8Z5"/>
<evidence type="ECO:0000313" key="2">
    <source>
        <dbReference type="EMBL" id="BBX20064.1"/>
    </source>
</evidence>